<dbReference type="Pfam" id="PF18052">
    <property type="entry name" value="Rx_N"/>
    <property type="match status" value="1"/>
</dbReference>
<keyword evidence="1" id="KW-0677">Repeat</keyword>
<protein>
    <submittedName>
        <fullName evidence="10">Disease resistance protein At3g14460</fullName>
    </submittedName>
</protein>
<dbReference type="GO" id="GO:0051707">
    <property type="term" value="P:response to other organism"/>
    <property type="evidence" value="ECO:0007669"/>
    <property type="project" value="UniProtKB-ARBA"/>
</dbReference>
<dbReference type="InterPro" id="IPR032675">
    <property type="entry name" value="LRR_dom_sf"/>
</dbReference>
<dbReference type="GO" id="GO:0006952">
    <property type="term" value="P:defense response"/>
    <property type="evidence" value="ECO:0007669"/>
    <property type="project" value="UniProtKB-KW"/>
</dbReference>
<dbReference type="InterPro" id="IPR036388">
    <property type="entry name" value="WH-like_DNA-bd_sf"/>
</dbReference>
<dbReference type="Proteomes" id="UP000235220">
    <property type="component" value="Unplaced"/>
</dbReference>
<dbReference type="InterPro" id="IPR027417">
    <property type="entry name" value="P-loop_NTPase"/>
</dbReference>
<dbReference type="SUPFAM" id="SSF52058">
    <property type="entry name" value="L domain-like"/>
    <property type="match status" value="2"/>
</dbReference>
<evidence type="ECO:0000259" key="7">
    <source>
        <dbReference type="Pfam" id="PF23559"/>
    </source>
</evidence>
<evidence type="ECO:0000256" key="1">
    <source>
        <dbReference type="ARBA" id="ARBA00022737"/>
    </source>
</evidence>
<keyword evidence="9" id="KW-1185">Reference proteome</keyword>
<dbReference type="Gene3D" id="1.20.5.4130">
    <property type="match status" value="1"/>
</dbReference>
<name>A0A6P9E5Z8_JUGRE</name>
<evidence type="ECO:0000259" key="5">
    <source>
        <dbReference type="Pfam" id="PF00931"/>
    </source>
</evidence>
<dbReference type="Gene3D" id="3.40.50.300">
    <property type="entry name" value="P-loop containing nucleotide triphosphate hydrolases"/>
    <property type="match status" value="1"/>
</dbReference>
<evidence type="ECO:0000256" key="2">
    <source>
        <dbReference type="ARBA" id="ARBA00022741"/>
    </source>
</evidence>
<dbReference type="InterPro" id="IPR041118">
    <property type="entry name" value="Rx_N"/>
</dbReference>
<gene>
    <name evidence="10" type="primary">LOC109018933</name>
</gene>
<feature type="domain" description="Disease resistance N-terminal" evidence="6">
    <location>
        <begin position="5"/>
        <end position="96"/>
    </location>
</feature>
<evidence type="ECO:0000256" key="4">
    <source>
        <dbReference type="ARBA" id="ARBA00022840"/>
    </source>
</evidence>
<dbReference type="Gene3D" id="3.80.10.10">
    <property type="entry name" value="Ribonuclease Inhibitor"/>
    <property type="match status" value="2"/>
</dbReference>
<dbReference type="SUPFAM" id="SSF52540">
    <property type="entry name" value="P-loop containing nucleoside triphosphate hydrolases"/>
    <property type="match status" value="1"/>
</dbReference>
<dbReference type="InterPro" id="IPR058922">
    <property type="entry name" value="WHD_DRP"/>
</dbReference>
<evidence type="ECO:0000313" key="10">
    <source>
        <dbReference type="RefSeq" id="XP_035542831.1"/>
    </source>
</evidence>
<dbReference type="PANTHER" id="PTHR36766">
    <property type="entry name" value="PLANT BROAD-SPECTRUM MILDEW RESISTANCE PROTEIN RPW8"/>
    <property type="match status" value="1"/>
</dbReference>
<feature type="domain" description="Disease resistance R13L4/SHOC-2-like LRR" evidence="8">
    <location>
        <begin position="537"/>
        <end position="706"/>
    </location>
</feature>
<evidence type="ECO:0000256" key="3">
    <source>
        <dbReference type="ARBA" id="ARBA00022821"/>
    </source>
</evidence>
<dbReference type="Pfam" id="PF23598">
    <property type="entry name" value="LRR_14"/>
    <property type="match status" value="1"/>
</dbReference>
<dbReference type="GO" id="GO:0005524">
    <property type="term" value="F:ATP binding"/>
    <property type="evidence" value="ECO:0007669"/>
    <property type="project" value="UniProtKB-KW"/>
</dbReference>
<evidence type="ECO:0000259" key="6">
    <source>
        <dbReference type="Pfam" id="PF18052"/>
    </source>
</evidence>
<keyword evidence="2" id="KW-0547">Nucleotide-binding</keyword>
<dbReference type="PRINTS" id="PR00364">
    <property type="entry name" value="DISEASERSIST"/>
</dbReference>
<dbReference type="PANTHER" id="PTHR36766:SF40">
    <property type="entry name" value="DISEASE RESISTANCE PROTEIN RGA3"/>
    <property type="match status" value="1"/>
</dbReference>
<dbReference type="GeneID" id="109018933"/>
<organism evidence="9 10">
    <name type="scientific">Juglans regia</name>
    <name type="common">English walnut</name>
    <dbReference type="NCBI Taxonomy" id="51240"/>
    <lineage>
        <taxon>Eukaryota</taxon>
        <taxon>Viridiplantae</taxon>
        <taxon>Streptophyta</taxon>
        <taxon>Embryophyta</taxon>
        <taxon>Tracheophyta</taxon>
        <taxon>Spermatophyta</taxon>
        <taxon>Magnoliopsida</taxon>
        <taxon>eudicotyledons</taxon>
        <taxon>Gunneridae</taxon>
        <taxon>Pentapetalae</taxon>
        <taxon>rosids</taxon>
        <taxon>fabids</taxon>
        <taxon>Fagales</taxon>
        <taxon>Juglandaceae</taxon>
        <taxon>Juglans</taxon>
    </lineage>
</organism>
<dbReference type="GO" id="GO:0043531">
    <property type="term" value="F:ADP binding"/>
    <property type="evidence" value="ECO:0007669"/>
    <property type="project" value="InterPro"/>
</dbReference>
<dbReference type="RefSeq" id="XP_035542831.1">
    <property type="nucleotide sequence ID" value="XM_035686938.1"/>
</dbReference>
<dbReference type="KEGG" id="jre:109018933"/>
<dbReference type="InterPro" id="IPR002182">
    <property type="entry name" value="NB-ARC"/>
</dbReference>
<evidence type="ECO:0000259" key="8">
    <source>
        <dbReference type="Pfam" id="PF23598"/>
    </source>
</evidence>
<dbReference type="InterPro" id="IPR055414">
    <property type="entry name" value="LRR_R13L4/SHOC2-like"/>
</dbReference>
<keyword evidence="3" id="KW-0611">Plant defense</keyword>
<feature type="domain" description="Disease resistance protein winged helix" evidence="7">
    <location>
        <begin position="392"/>
        <end position="459"/>
    </location>
</feature>
<dbReference type="InParanoid" id="A0A6P9E5Z8"/>
<reference evidence="10" key="1">
    <citation type="submission" date="2025-08" db="UniProtKB">
        <authorList>
            <consortium name="RefSeq"/>
        </authorList>
    </citation>
    <scope>IDENTIFICATION</scope>
    <source>
        <tissue evidence="10">Leaves</tissue>
    </source>
</reference>
<dbReference type="OrthoDB" id="2973320at2759"/>
<dbReference type="Pfam" id="PF23559">
    <property type="entry name" value="WHD_DRP"/>
    <property type="match status" value="1"/>
</dbReference>
<dbReference type="FunFam" id="3.40.50.300:FF:001091">
    <property type="entry name" value="Probable disease resistance protein At1g61300"/>
    <property type="match status" value="1"/>
</dbReference>
<evidence type="ECO:0000313" key="9">
    <source>
        <dbReference type="Proteomes" id="UP000235220"/>
    </source>
</evidence>
<feature type="domain" description="NB-ARC" evidence="5">
    <location>
        <begin position="139"/>
        <end position="307"/>
    </location>
</feature>
<dbReference type="Gene3D" id="1.10.8.430">
    <property type="entry name" value="Helical domain of apoptotic protease-activating factors"/>
    <property type="match status" value="1"/>
</dbReference>
<dbReference type="Pfam" id="PF00931">
    <property type="entry name" value="NB-ARC"/>
    <property type="match status" value="1"/>
</dbReference>
<dbReference type="FunFam" id="1.10.10.10:FF:000322">
    <property type="entry name" value="Probable disease resistance protein At1g63360"/>
    <property type="match status" value="1"/>
</dbReference>
<dbReference type="InterPro" id="IPR042197">
    <property type="entry name" value="Apaf_helical"/>
</dbReference>
<sequence>MAELVVSAFLQVLIDRMVSRDFVDFLRGRKPSDELLYKLKNALLSVGAVLEDVEDKQVTNSSVKTWLDELKHAVYDADDVLDEIATKALQSKLDVEFGTKIASKNVLGLVQASTFRRKPSETTSLVEDSDICGRNDDKDERIKKLLPNDASDNKIGMIAIVGMGGLGKSTIAQLVYNDKKVQKHFDLVAWVSVSEEFDMFKVTKSILEAVVPSSTKDIQDLNQLQLKLKEKLMGKKFLFVLDDVWNRNYTECEILSNPFKSGTQGSRIIMTTRDVDVASAMRAFEIHHLKELQGEDCWKLFARHAFLHDANSYMHSEFEELGRQIVEKCKGLPLAIKTIGALLRSKGLVVSEWEKVLNSEIWSLSNEILPALRLSYKDLPSYIKRCFAYCSVFPKDHPFKKDELVLLWMAEGILHEIENKTMEAVGNDYFDTLVSRSLFQKSNEDELCFVMHDLINDLAKFVSGEFTFRLEVDSRSHLNVNKTSHVSYARDFYEKFNKFEALREVMQLRTFLALESSTPCYHTTKKLFCDLLPILSCARVLSLSNYRYKFELPESIGKMTQLRYLNLSSMSLKRLPDSLCKLYNLQTLRLYHCRELETLPRDMQKLVNLRHLDLTKTPCIMEMPMHMGKLKCLQTLTKFVVSKRTGCSIKELGELANLRGALSILDLENVESFKDAEGARLRNKMDLKDLPALGQLSSLQNLSIVGFDGILAVGEEFYGSTSGSSSIKPFGALKVLKFEQMLNWEKWSSFGDENEGGAFHHLEELSIQRCSKLTGDLPIHLPSLGILEIIDCPKMLASLPKSPTICELKLINCRKDILRELPLHVTEKLTIDRFDAVDMSVLVGGLPSTLKFLEIKNWKKLGLPINLDYSCLEVLKLFDCDSLRSIPMDLFPNVKNLTISRCRDLESLTVAEQVHQLDLVALSSLTIEECPNFVSFPRGGLHATNLGFLQIEDCLSLRSLPDKMHMLLPSLTQITIQRCTNIETFLEGGLPSSLNELYITNCDKLVESRMRWSLHNLAPLRYLSIWGGSKLDVVSFPEKGLLPTNLIIFRISGFSNLTTLDNNGWSASQKKGFNASPHLKICQSETIQSWSTAC</sequence>
<proteinExistence type="predicted"/>
<keyword evidence="4" id="KW-0067">ATP-binding</keyword>
<dbReference type="FunCoup" id="A0A6P9E5Z8">
    <property type="interactions" value="682"/>
</dbReference>
<dbReference type="Gene3D" id="1.10.10.10">
    <property type="entry name" value="Winged helix-like DNA-binding domain superfamily/Winged helix DNA-binding domain"/>
    <property type="match status" value="1"/>
</dbReference>
<accession>A0A6P9E5Z8</accession>
<dbReference type="AlphaFoldDB" id="A0A6P9E5Z8"/>